<evidence type="ECO:0000313" key="1">
    <source>
        <dbReference type="EMBL" id="GIN22647.1"/>
    </source>
</evidence>
<accession>A0ABQ4KA99</accession>
<proteinExistence type="predicted"/>
<dbReference type="RefSeq" id="WP_212963757.1">
    <property type="nucleotide sequence ID" value="NZ_BOQT01000018.1"/>
</dbReference>
<organism evidence="1 2">
    <name type="scientific">Siminovitchia fordii</name>
    <dbReference type="NCBI Taxonomy" id="254759"/>
    <lineage>
        <taxon>Bacteria</taxon>
        <taxon>Bacillati</taxon>
        <taxon>Bacillota</taxon>
        <taxon>Bacilli</taxon>
        <taxon>Bacillales</taxon>
        <taxon>Bacillaceae</taxon>
        <taxon>Siminovitchia</taxon>
    </lineage>
</organism>
<gene>
    <name evidence="1" type="ORF">J1TS3_37810</name>
</gene>
<reference evidence="1 2" key="1">
    <citation type="submission" date="2021-03" db="EMBL/GenBank/DDBJ databases">
        <title>Antimicrobial resistance genes in bacteria isolated from Japanese honey, and their potential for conferring macrolide and lincosamide resistance in the American foulbrood pathogen Paenibacillus larvae.</title>
        <authorList>
            <person name="Okamoto M."/>
            <person name="Kumagai M."/>
            <person name="Kanamori H."/>
            <person name="Takamatsu D."/>
        </authorList>
    </citation>
    <scope>NUCLEOTIDE SEQUENCE [LARGE SCALE GENOMIC DNA]</scope>
    <source>
        <strain evidence="1 2">J1TS3</strain>
    </source>
</reference>
<evidence type="ECO:0000313" key="2">
    <source>
        <dbReference type="Proteomes" id="UP000680279"/>
    </source>
</evidence>
<comment type="caution">
    <text evidence="1">The sequence shown here is derived from an EMBL/GenBank/DDBJ whole genome shotgun (WGS) entry which is preliminary data.</text>
</comment>
<dbReference type="Proteomes" id="UP000680279">
    <property type="component" value="Unassembled WGS sequence"/>
</dbReference>
<dbReference type="EMBL" id="BOQT01000018">
    <property type="protein sequence ID" value="GIN22647.1"/>
    <property type="molecule type" value="Genomic_DNA"/>
</dbReference>
<sequence>MRGKFNLSEVKSYLEWKSINGITNDEEDELYIDIQWSNNLEIHRKTINNLIREMRDINEHGY</sequence>
<protein>
    <submittedName>
        <fullName evidence="1">Uncharacterized protein</fullName>
    </submittedName>
</protein>
<keyword evidence="2" id="KW-1185">Reference proteome</keyword>
<name>A0ABQ4KA99_9BACI</name>